<sequence length="396" mass="41579">MRRRVEHGLIFGDVRMIHDPLGSRRRAMIFGLVAVCMISGVMGLFAWMRPNPDPGDAPILRAADGTLYVRVEDAAHPVTNLTSARLIAGGPAEPARVGDEYLTALARGVPVGIVTAPSMFATDANTHDSWSACTSGDAIVVRAGDAPPPLASDEAVLATADSREWVVTATGRTELPPSTTPEGRILRRGLGIDASTPRWEPPAKVLVGIRELPPFAFPSPTPAVLRTEAGSWLRTASGGVQEITSLQEQLLIDASAQRINITRADIATYPDADPPVELQLPEVAPTWVDPESRAICVSPDGGGAVLAPDEALAGAIELSGSAVATHFAGLANGSVGADSGHGFHVIAGNGLRHSVPQRETLEMIGVERIDEVAWPILALLPEGDALTREAALVATY</sequence>
<keyword evidence="3" id="KW-1185">Reference proteome</keyword>
<evidence type="ECO:0000313" key="3">
    <source>
        <dbReference type="Proteomes" id="UP000217209"/>
    </source>
</evidence>
<dbReference type="GO" id="GO:0005576">
    <property type="term" value="C:extracellular region"/>
    <property type="evidence" value="ECO:0007669"/>
    <property type="project" value="TreeGrafter"/>
</dbReference>
<evidence type="ECO:0000313" key="2">
    <source>
        <dbReference type="EMBL" id="AQQ14415.1"/>
    </source>
</evidence>
<protein>
    <submittedName>
        <fullName evidence="2">ESX-1 secretion system protein eccB1</fullName>
    </submittedName>
</protein>
<name>A0A1Q2HU89_9CORY</name>
<evidence type="ECO:0000256" key="1">
    <source>
        <dbReference type="SAM" id="Phobius"/>
    </source>
</evidence>
<feature type="transmembrane region" description="Helical" evidence="1">
    <location>
        <begin position="27"/>
        <end position="48"/>
    </location>
</feature>
<gene>
    <name evidence="2" type="primary">eccB1</name>
    <name evidence="2" type="ORF">CGLAU_02150</name>
</gene>
<keyword evidence="1" id="KW-1133">Transmembrane helix</keyword>
<dbReference type="KEGG" id="cgv:CGLAU_02150"/>
<proteinExistence type="predicted"/>
<dbReference type="Pfam" id="PF05108">
    <property type="entry name" value="T7SS_ESX1_EccB"/>
    <property type="match status" value="1"/>
</dbReference>
<dbReference type="PANTHER" id="PTHR40765">
    <property type="entry name" value="ESX-2 SECRETION SYSTEM ATPASE ECCB2"/>
    <property type="match status" value="1"/>
</dbReference>
<reference evidence="2 3" key="1">
    <citation type="submission" date="2016-12" db="EMBL/GenBank/DDBJ databases">
        <authorList>
            <person name="Song W.-J."/>
            <person name="Kurnit D.M."/>
        </authorList>
    </citation>
    <scope>NUCLEOTIDE SEQUENCE [LARGE SCALE GENOMIC DNA]</scope>
    <source>
        <strain evidence="2 3">DSM 30827</strain>
    </source>
</reference>
<dbReference type="NCBIfam" id="TIGR03919">
    <property type="entry name" value="T7SS_EccB"/>
    <property type="match status" value="1"/>
</dbReference>
<organism evidence="2 3">
    <name type="scientific">Corynebacterium glaucum</name>
    <dbReference type="NCBI Taxonomy" id="187491"/>
    <lineage>
        <taxon>Bacteria</taxon>
        <taxon>Bacillati</taxon>
        <taxon>Actinomycetota</taxon>
        <taxon>Actinomycetes</taxon>
        <taxon>Mycobacteriales</taxon>
        <taxon>Corynebacteriaceae</taxon>
        <taxon>Corynebacterium</taxon>
    </lineage>
</organism>
<accession>A0A1Q2HU89</accession>
<dbReference type="PANTHER" id="PTHR40765:SF2">
    <property type="entry name" value="ESX-2 SECRETION SYSTEM ATPASE ECCB2"/>
    <property type="match status" value="1"/>
</dbReference>
<dbReference type="Gene3D" id="3.30.2390.20">
    <property type="entry name" value="Type VII secretion system EccB, repeat 1 domain"/>
    <property type="match status" value="1"/>
</dbReference>
<keyword evidence="1" id="KW-0472">Membrane</keyword>
<dbReference type="InterPro" id="IPR044857">
    <property type="entry name" value="T7SS_EccB_R1"/>
</dbReference>
<keyword evidence="1" id="KW-0812">Transmembrane</keyword>
<dbReference type="InterPro" id="IPR007795">
    <property type="entry name" value="T7SS_EccB"/>
</dbReference>
<dbReference type="AlphaFoldDB" id="A0A1Q2HU89"/>
<dbReference type="Proteomes" id="UP000217209">
    <property type="component" value="Chromosome"/>
</dbReference>
<dbReference type="EMBL" id="CP019688">
    <property type="protein sequence ID" value="AQQ14415.1"/>
    <property type="molecule type" value="Genomic_DNA"/>
</dbReference>